<name>A0A4R8WFG6_9MICO</name>
<proteinExistence type="predicted"/>
<organism evidence="1 2">
    <name type="scientific">Cryobacterium adonitolivorans</name>
    <dbReference type="NCBI Taxonomy" id="1259189"/>
    <lineage>
        <taxon>Bacteria</taxon>
        <taxon>Bacillati</taxon>
        <taxon>Actinomycetota</taxon>
        <taxon>Actinomycetes</taxon>
        <taxon>Micrococcales</taxon>
        <taxon>Microbacteriaceae</taxon>
        <taxon>Cryobacterium</taxon>
    </lineage>
</organism>
<evidence type="ECO:0000313" key="2">
    <source>
        <dbReference type="Proteomes" id="UP000297907"/>
    </source>
</evidence>
<reference evidence="1 2" key="1">
    <citation type="submission" date="2019-03" db="EMBL/GenBank/DDBJ databases">
        <title>Genomics of glacier-inhabiting Cryobacterium strains.</title>
        <authorList>
            <person name="Liu Q."/>
            <person name="Xin Y.-H."/>
        </authorList>
    </citation>
    <scope>NUCLEOTIDE SEQUENCE [LARGE SCALE GENOMIC DNA]</scope>
    <source>
        <strain evidence="1 2">RHLS22-1</strain>
    </source>
</reference>
<dbReference type="EMBL" id="SOFL01000002">
    <property type="protein sequence ID" value="TFC06928.1"/>
    <property type="molecule type" value="Genomic_DNA"/>
</dbReference>
<protein>
    <submittedName>
        <fullName evidence="1">Uncharacterized protein</fullName>
    </submittedName>
</protein>
<evidence type="ECO:0000313" key="1">
    <source>
        <dbReference type="EMBL" id="TFC06928.1"/>
    </source>
</evidence>
<dbReference type="OrthoDB" id="9765957at2"/>
<dbReference type="Proteomes" id="UP000297907">
    <property type="component" value="Unassembled WGS sequence"/>
</dbReference>
<comment type="caution">
    <text evidence="1">The sequence shown here is derived from an EMBL/GenBank/DDBJ whole genome shotgun (WGS) entry which is preliminary data.</text>
</comment>
<accession>A0A4R8WFG6</accession>
<dbReference type="RefSeq" id="WP_134452013.1">
    <property type="nucleotide sequence ID" value="NZ_SOFL01000002.1"/>
</dbReference>
<dbReference type="AlphaFoldDB" id="A0A4R8WFG6"/>
<keyword evidence="2" id="KW-1185">Reference proteome</keyword>
<sequence length="247" mass="24553">MSGYSGGGTGVLAHSDYGDGSQSFAHAANANGVLGQNVARTRSKLAPLPGAAPAGPHGNGVYGYTDVPGGSGVYGAVAPENRDGAGVTGIGPVAGHFIGNVIVTGDIQLGAADYAEDFDLSEGDTPDAGSVMVLTEAGEALTECNTDYDGRVAGIVCGAGAYRPGVILDRRPTGSARVPIALVGKVYCKVDASAGPIRTGDVLTTSSTPGHAMRATDRNRAFGAVIGKALGSLDTGRGLIPVLVSLQ</sequence>
<gene>
    <name evidence="1" type="ORF">E3O42_00645</name>
</gene>